<dbReference type="KEGG" id="afx:JZ786_11615"/>
<keyword evidence="1" id="KW-0472">Membrane</keyword>
<gene>
    <name evidence="2" type="ORF">JZ786_11615</name>
</gene>
<evidence type="ECO:0000313" key="2">
    <source>
        <dbReference type="EMBL" id="QSO49482.1"/>
    </source>
</evidence>
<evidence type="ECO:0000256" key="1">
    <source>
        <dbReference type="SAM" id="Phobius"/>
    </source>
</evidence>
<feature type="transmembrane region" description="Helical" evidence="1">
    <location>
        <begin position="12"/>
        <end position="31"/>
    </location>
</feature>
<accession>A0A9X7W3D9</accession>
<dbReference type="Proteomes" id="UP000663505">
    <property type="component" value="Chromosome"/>
</dbReference>
<keyword evidence="1" id="KW-0812">Transmembrane</keyword>
<sequence length="58" mass="6776">MRRHQIQAVALILMWVGAVEVVGSFLVHYWFEYNIPYTSLFFLALMLGVVTYLVTRIV</sequence>
<feature type="transmembrane region" description="Helical" evidence="1">
    <location>
        <begin position="37"/>
        <end position="55"/>
    </location>
</feature>
<reference evidence="2 3" key="1">
    <citation type="submission" date="2021-02" db="EMBL/GenBank/DDBJ databases">
        <title>Alicyclobacillus curvatus sp. nov. and Alicyclobacillus mengziensis sp. nov., two acidophilic bacteria isolated from acid mine drainage.</title>
        <authorList>
            <person name="Huang Y."/>
        </authorList>
    </citation>
    <scope>NUCLEOTIDE SEQUENCE [LARGE SCALE GENOMIC DNA]</scope>
    <source>
        <strain evidence="2 3">S30H14</strain>
    </source>
</reference>
<keyword evidence="3" id="KW-1185">Reference proteome</keyword>
<evidence type="ECO:0000313" key="3">
    <source>
        <dbReference type="Proteomes" id="UP000663505"/>
    </source>
</evidence>
<dbReference type="EMBL" id="CP071182">
    <property type="protein sequence ID" value="QSO49482.1"/>
    <property type="molecule type" value="Genomic_DNA"/>
</dbReference>
<name>A0A9X7W3D9_9BACL</name>
<dbReference type="RefSeq" id="WP_206658793.1">
    <property type="nucleotide sequence ID" value="NZ_CP071182.1"/>
</dbReference>
<keyword evidence="1" id="KW-1133">Transmembrane helix</keyword>
<organism evidence="2 3">
    <name type="scientific">Alicyclobacillus mengziensis</name>
    <dbReference type="NCBI Taxonomy" id="2931921"/>
    <lineage>
        <taxon>Bacteria</taxon>
        <taxon>Bacillati</taxon>
        <taxon>Bacillota</taxon>
        <taxon>Bacilli</taxon>
        <taxon>Bacillales</taxon>
        <taxon>Alicyclobacillaceae</taxon>
        <taxon>Alicyclobacillus</taxon>
    </lineage>
</organism>
<dbReference type="AlphaFoldDB" id="A0A9X7W3D9"/>
<proteinExistence type="predicted"/>
<protein>
    <submittedName>
        <fullName evidence="2">Uncharacterized protein</fullName>
    </submittedName>
</protein>